<keyword evidence="1 5" id="KW-0479">Metal-binding</keyword>
<dbReference type="PROSITE" id="PS50023">
    <property type="entry name" value="LIM_DOMAIN_2"/>
    <property type="match status" value="4"/>
</dbReference>
<feature type="domain" description="LIM zinc-binding" evidence="7">
    <location>
        <begin position="373"/>
        <end position="435"/>
    </location>
</feature>
<proteinExistence type="predicted"/>
<dbReference type="GO" id="GO:0005634">
    <property type="term" value="C:nucleus"/>
    <property type="evidence" value="ECO:0007669"/>
    <property type="project" value="TreeGrafter"/>
</dbReference>
<comment type="caution">
    <text evidence="8">The sequence shown here is derived from an EMBL/GenBank/DDBJ whole genome shotgun (WGS) entry which is preliminary data.</text>
</comment>
<evidence type="ECO:0000256" key="3">
    <source>
        <dbReference type="ARBA" id="ARBA00022833"/>
    </source>
</evidence>
<name>A0A8H7UJQ6_9FUNG</name>
<evidence type="ECO:0000256" key="5">
    <source>
        <dbReference type="PROSITE-ProRule" id="PRU00125"/>
    </source>
</evidence>
<dbReference type="PANTHER" id="PTHR24205">
    <property type="entry name" value="FOUR AND A HALF LIM DOMAINS PROTEIN"/>
    <property type="match status" value="1"/>
</dbReference>
<feature type="region of interest" description="Disordered" evidence="6">
    <location>
        <begin position="249"/>
        <end position="269"/>
    </location>
</feature>
<feature type="domain" description="LIM zinc-binding" evidence="7">
    <location>
        <begin position="436"/>
        <end position="499"/>
    </location>
</feature>
<dbReference type="CDD" id="cd08368">
    <property type="entry name" value="LIM"/>
    <property type="match status" value="1"/>
</dbReference>
<evidence type="ECO:0000313" key="8">
    <source>
        <dbReference type="EMBL" id="KAG2184267.1"/>
    </source>
</evidence>
<dbReference type="OrthoDB" id="1112565at2759"/>
<accession>A0A8H7UJQ6</accession>
<dbReference type="SUPFAM" id="SSF57716">
    <property type="entry name" value="Glucocorticoid receptor-like (DNA-binding domain)"/>
    <property type="match status" value="3"/>
</dbReference>
<feature type="compositionally biased region" description="Polar residues" evidence="6">
    <location>
        <begin position="26"/>
        <end position="39"/>
    </location>
</feature>
<feature type="region of interest" description="Disordered" evidence="6">
    <location>
        <begin position="1"/>
        <end position="227"/>
    </location>
</feature>
<sequence length="573" mass="65742">MTGKAMNSIRTAAAAAPSISEGLYRSISSKTAAQSNGSTNERKQTFDAPTSNTSPRDPIPDPPPKNTFPYERRPSINTDVALKPQSAPRRKNSDDDYISSHNRFFNESRNIDPILEDEDPYLPSQPTFSRSTTTDKYDEYSSRRPSNATRSKKPFFLGNLSQENIHAPRKNSYSSPSRRSEDEEYFPYEEGRRSPYMRQENSPSRSSSSDEVNSPKTPGPNSYKEDFSNSRFNLYGGNFVSNFNMNAYTDSRTDVKPTTRKPSIKRKQDTDDLDSLMADLMKDVSEDFDHTPMPAAPIARPVAPKPRELMICTICQTALNRRELIYDRDEKPCHRYCLSCSVCQDELGDDIDYYTKDGSIYCERDFNALRRRVMCAACDRPIASIEQSIKALGGEYHVGHLKCYHCKKSVDKETTGIVEHKGRVFCKRDFQDLYLPKCTACKRPVEREAVSAADGKLKGKWHRECFGCHTCRRPFPNNTFYVFDSLPYCKRHYHRLNNSLCRHCDEPIEGPCAQTAEGWRFHPPCFTCQACHCSITDVYYMLDNQIFCERDIGHIQRKKNMRAEKRRTQFGRV</sequence>
<dbReference type="SMART" id="SM00132">
    <property type="entry name" value="LIM"/>
    <property type="match status" value="4"/>
</dbReference>
<dbReference type="GO" id="GO:0003712">
    <property type="term" value="F:transcription coregulator activity"/>
    <property type="evidence" value="ECO:0007669"/>
    <property type="project" value="TreeGrafter"/>
</dbReference>
<keyword evidence="2" id="KW-0677">Repeat</keyword>
<feature type="domain" description="LIM zinc-binding" evidence="7">
    <location>
        <begin position="500"/>
        <end position="558"/>
    </location>
</feature>
<dbReference type="EMBL" id="JAEPRA010000006">
    <property type="protein sequence ID" value="KAG2184267.1"/>
    <property type="molecule type" value="Genomic_DNA"/>
</dbReference>
<protein>
    <recommendedName>
        <fullName evidence="7">LIM zinc-binding domain-containing protein</fullName>
    </recommendedName>
</protein>
<keyword evidence="3 5" id="KW-0862">Zinc</keyword>
<keyword evidence="9" id="KW-1185">Reference proteome</keyword>
<evidence type="ECO:0000256" key="6">
    <source>
        <dbReference type="SAM" id="MobiDB-lite"/>
    </source>
</evidence>
<evidence type="ECO:0000256" key="2">
    <source>
        <dbReference type="ARBA" id="ARBA00022737"/>
    </source>
</evidence>
<evidence type="ECO:0000256" key="4">
    <source>
        <dbReference type="ARBA" id="ARBA00023038"/>
    </source>
</evidence>
<dbReference type="GO" id="GO:0046872">
    <property type="term" value="F:metal ion binding"/>
    <property type="evidence" value="ECO:0007669"/>
    <property type="project" value="UniProtKB-KW"/>
</dbReference>
<keyword evidence="4 5" id="KW-0440">LIM domain</keyword>
<feature type="domain" description="LIM zinc-binding" evidence="7">
    <location>
        <begin position="310"/>
        <end position="372"/>
    </location>
</feature>
<evidence type="ECO:0000259" key="7">
    <source>
        <dbReference type="PROSITE" id="PS50023"/>
    </source>
</evidence>
<organism evidence="8 9">
    <name type="scientific">Umbelopsis vinacea</name>
    <dbReference type="NCBI Taxonomy" id="44442"/>
    <lineage>
        <taxon>Eukaryota</taxon>
        <taxon>Fungi</taxon>
        <taxon>Fungi incertae sedis</taxon>
        <taxon>Mucoromycota</taxon>
        <taxon>Mucoromycotina</taxon>
        <taxon>Umbelopsidomycetes</taxon>
        <taxon>Umbelopsidales</taxon>
        <taxon>Umbelopsidaceae</taxon>
        <taxon>Umbelopsis</taxon>
    </lineage>
</organism>
<evidence type="ECO:0000256" key="1">
    <source>
        <dbReference type="ARBA" id="ARBA00022723"/>
    </source>
</evidence>
<dbReference type="AlphaFoldDB" id="A0A8H7UJQ6"/>
<dbReference type="Gene3D" id="2.10.110.10">
    <property type="entry name" value="Cysteine Rich Protein"/>
    <property type="match status" value="4"/>
</dbReference>
<dbReference type="Proteomes" id="UP000612746">
    <property type="component" value="Unassembled WGS sequence"/>
</dbReference>
<gene>
    <name evidence="8" type="ORF">INT44_009282</name>
</gene>
<dbReference type="Pfam" id="PF00412">
    <property type="entry name" value="LIM"/>
    <property type="match status" value="4"/>
</dbReference>
<dbReference type="PROSITE" id="PS00478">
    <property type="entry name" value="LIM_DOMAIN_1"/>
    <property type="match status" value="2"/>
</dbReference>
<dbReference type="InterPro" id="IPR001781">
    <property type="entry name" value="Znf_LIM"/>
</dbReference>
<feature type="compositionally biased region" description="Polar residues" evidence="6">
    <location>
        <begin position="210"/>
        <end position="220"/>
    </location>
</feature>
<evidence type="ECO:0000313" key="9">
    <source>
        <dbReference type="Proteomes" id="UP000612746"/>
    </source>
</evidence>
<feature type="compositionally biased region" description="Basic and acidic residues" evidence="6">
    <location>
        <begin position="133"/>
        <end position="142"/>
    </location>
</feature>
<dbReference type="PANTHER" id="PTHR24205:SF16">
    <property type="entry name" value="GH01042P-RELATED"/>
    <property type="match status" value="1"/>
</dbReference>
<reference evidence="8" key="1">
    <citation type="submission" date="2020-12" db="EMBL/GenBank/DDBJ databases">
        <title>Metabolic potential, ecology and presence of endohyphal bacteria is reflected in genomic diversity of Mucoromycotina.</title>
        <authorList>
            <person name="Muszewska A."/>
            <person name="Okrasinska A."/>
            <person name="Steczkiewicz K."/>
            <person name="Drgas O."/>
            <person name="Orlowska M."/>
            <person name="Perlinska-Lenart U."/>
            <person name="Aleksandrzak-Piekarczyk T."/>
            <person name="Szatraj K."/>
            <person name="Zielenkiewicz U."/>
            <person name="Pilsyk S."/>
            <person name="Malc E."/>
            <person name="Mieczkowski P."/>
            <person name="Kruszewska J.S."/>
            <person name="Biernat P."/>
            <person name="Pawlowska J."/>
        </authorList>
    </citation>
    <scope>NUCLEOTIDE SEQUENCE</scope>
    <source>
        <strain evidence="8">WA0000051536</strain>
    </source>
</reference>